<organism evidence="6 7">
    <name type="scientific">Glossina brevipalpis</name>
    <dbReference type="NCBI Taxonomy" id="37001"/>
    <lineage>
        <taxon>Eukaryota</taxon>
        <taxon>Metazoa</taxon>
        <taxon>Ecdysozoa</taxon>
        <taxon>Arthropoda</taxon>
        <taxon>Hexapoda</taxon>
        <taxon>Insecta</taxon>
        <taxon>Pterygota</taxon>
        <taxon>Neoptera</taxon>
        <taxon>Endopterygota</taxon>
        <taxon>Diptera</taxon>
        <taxon>Brachycera</taxon>
        <taxon>Muscomorpha</taxon>
        <taxon>Hippoboscoidea</taxon>
        <taxon>Glossinidae</taxon>
        <taxon>Glossina</taxon>
    </lineage>
</organism>
<evidence type="ECO:0000313" key="7">
    <source>
        <dbReference type="Proteomes" id="UP000091820"/>
    </source>
</evidence>
<dbReference type="InterPro" id="IPR011701">
    <property type="entry name" value="MFS"/>
</dbReference>
<sequence>MVQVTLKSLTKPFHFNIKWKQLFHMFYIEPVLFVLVFSHSLSGTIMKNEIIYQTCIVVYHYNESDCIKLGTRNVTGYLQEIETEVQPYAADLSMIRTLLESIVPLFCGIFVGSWSDHYGRKPLLLVSMIGFSFTYVIAAIVCAISRYYPVNPWYYILPVLPHSILGGNCVFSVAAFCYISDITDTKTRPYRMISFEVFLALGLTSGSFLSSFVYAATNATTTFAISGILMVLITSYVAIVVPESLPIKTTNEKDTNVEIIKDKCCHDLAISCAFSENHLKLTKDKMNAFEANEKKYEDFQEIKLDKTEYNGGTDGCGDQERKRDIKEDNDKKKTASLFSYVHVKDMWITSFKKRPCYDRSIIILITGTIFLSYFVWDGIVGVFYLFVREKFQWSIRDFTFYETVSHVVLLIGSVIGFLILRKFFHLSVVTLALLAFASEVLRSFVQGIASEPWHLYLAIGLGFFKGMGGPMCRTIISNIIPATDLVLCKEHYEKVLK</sequence>
<keyword evidence="4 5" id="KW-0472">Membrane</keyword>
<feature type="transmembrane region" description="Helical" evidence="5">
    <location>
        <begin position="21"/>
        <end position="41"/>
    </location>
</feature>
<dbReference type="VEuPathDB" id="VectorBase:GBRI025433"/>
<dbReference type="SUPFAM" id="SSF103473">
    <property type="entry name" value="MFS general substrate transporter"/>
    <property type="match status" value="1"/>
</dbReference>
<feature type="transmembrane region" description="Helical" evidence="5">
    <location>
        <begin position="423"/>
        <end position="441"/>
    </location>
</feature>
<comment type="subcellular location">
    <subcellularLocation>
        <location evidence="1">Membrane</location>
        <topology evidence="1">Multi-pass membrane protein</topology>
    </subcellularLocation>
</comment>
<dbReference type="Proteomes" id="UP000091820">
    <property type="component" value="Unassembled WGS sequence"/>
</dbReference>
<dbReference type="PANTHER" id="PTHR23507">
    <property type="entry name" value="ZGC:174356"/>
    <property type="match status" value="1"/>
</dbReference>
<feature type="transmembrane region" description="Helical" evidence="5">
    <location>
        <begin position="123"/>
        <end position="148"/>
    </location>
</feature>
<feature type="transmembrane region" description="Helical" evidence="5">
    <location>
        <begin position="361"/>
        <end position="386"/>
    </location>
</feature>
<keyword evidence="7" id="KW-1185">Reference proteome</keyword>
<reference evidence="7" key="1">
    <citation type="submission" date="2014-03" db="EMBL/GenBank/DDBJ databases">
        <authorList>
            <person name="Aksoy S."/>
            <person name="Warren W."/>
            <person name="Wilson R.K."/>
        </authorList>
    </citation>
    <scope>NUCLEOTIDE SEQUENCE [LARGE SCALE GENOMIC DNA]</scope>
    <source>
        <strain evidence="7">IAEA</strain>
    </source>
</reference>
<dbReference type="STRING" id="37001.A0A1A9WMT9"/>
<evidence type="ECO:0000256" key="3">
    <source>
        <dbReference type="ARBA" id="ARBA00022989"/>
    </source>
</evidence>
<feature type="transmembrane region" description="Helical" evidence="5">
    <location>
        <begin position="398"/>
        <end position="418"/>
    </location>
</feature>
<evidence type="ECO:0000313" key="6">
    <source>
        <dbReference type="EnsemblMetazoa" id="GBRI025433-PA"/>
    </source>
</evidence>
<feature type="transmembrane region" description="Helical" evidence="5">
    <location>
        <begin position="154"/>
        <end position="180"/>
    </location>
</feature>
<dbReference type="InterPro" id="IPR036259">
    <property type="entry name" value="MFS_trans_sf"/>
</dbReference>
<keyword evidence="3 5" id="KW-1133">Transmembrane helix</keyword>
<evidence type="ECO:0000256" key="2">
    <source>
        <dbReference type="ARBA" id="ARBA00022692"/>
    </source>
</evidence>
<feature type="transmembrane region" description="Helical" evidence="5">
    <location>
        <begin position="222"/>
        <end position="241"/>
    </location>
</feature>
<evidence type="ECO:0008006" key="8">
    <source>
        <dbReference type="Google" id="ProtNLM"/>
    </source>
</evidence>
<dbReference type="GO" id="GO:0016020">
    <property type="term" value="C:membrane"/>
    <property type="evidence" value="ECO:0007669"/>
    <property type="project" value="UniProtKB-SubCell"/>
</dbReference>
<protein>
    <recommendedName>
        <fullName evidence="8">Major facilitator superfamily (MFS) profile domain-containing protein</fullName>
    </recommendedName>
</protein>
<evidence type="ECO:0000256" key="1">
    <source>
        <dbReference type="ARBA" id="ARBA00004141"/>
    </source>
</evidence>
<reference evidence="6" key="2">
    <citation type="submission" date="2020-05" db="UniProtKB">
        <authorList>
            <consortium name="EnsemblMetazoa"/>
        </authorList>
    </citation>
    <scope>IDENTIFICATION</scope>
    <source>
        <strain evidence="6">IAEA</strain>
    </source>
</reference>
<dbReference type="GO" id="GO:0022857">
    <property type="term" value="F:transmembrane transporter activity"/>
    <property type="evidence" value="ECO:0007669"/>
    <property type="project" value="InterPro"/>
</dbReference>
<evidence type="ECO:0000256" key="4">
    <source>
        <dbReference type="ARBA" id="ARBA00023136"/>
    </source>
</evidence>
<evidence type="ECO:0000256" key="5">
    <source>
        <dbReference type="SAM" id="Phobius"/>
    </source>
</evidence>
<dbReference type="EnsemblMetazoa" id="GBRI025433-RA">
    <property type="protein sequence ID" value="GBRI025433-PA"/>
    <property type="gene ID" value="GBRI025433"/>
</dbReference>
<feature type="transmembrane region" description="Helical" evidence="5">
    <location>
        <begin position="453"/>
        <end position="472"/>
    </location>
</feature>
<feature type="transmembrane region" description="Helical" evidence="5">
    <location>
        <begin position="93"/>
        <end position="111"/>
    </location>
</feature>
<proteinExistence type="predicted"/>
<keyword evidence="2 5" id="KW-0812">Transmembrane</keyword>
<dbReference type="Pfam" id="PF07690">
    <property type="entry name" value="MFS_1"/>
    <property type="match status" value="1"/>
</dbReference>
<name>A0A1A9WMT9_9MUSC</name>
<dbReference type="AlphaFoldDB" id="A0A1A9WMT9"/>
<dbReference type="Gene3D" id="1.20.1250.20">
    <property type="entry name" value="MFS general substrate transporter like domains"/>
    <property type="match status" value="1"/>
</dbReference>
<feature type="transmembrane region" description="Helical" evidence="5">
    <location>
        <begin position="192"/>
        <end position="216"/>
    </location>
</feature>
<dbReference type="PANTHER" id="PTHR23507:SF39">
    <property type="entry name" value="GH23453P-RELATED"/>
    <property type="match status" value="1"/>
</dbReference>
<accession>A0A1A9WMT9</accession>